<dbReference type="PANTHER" id="PTHR30619:SF1">
    <property type="entry name" value="RECOMBINATION PROTEIN 2"/>
    <property type="match status" value="1"/>
</dbReference>
<feature type="transmembrane region" description="Helical" evidence="6">
    <location>
        <begin position="273"/>
        <end position="294"/>
    </location>
</feature>
<dbReference type="GO" id="GO:0005886">
    <property type="term" value="C:plasma membrane"/>
    <property type="evidence" value="ECO:0007669"/>
    <property type="project" value="UniProtKB-SubCell"/>
</dbReference>
<evidence type="ECO:0000256" key="3">
    <source>
        <dbReference type="ARBA" id="ARBA00022692"/>
    </source>
</evidence>
<dbReference type="SUPFAM" id="SSF56281">
    <property type="entry name" value="Metallo-hydrolase/oxidoreductase"/>
    <property type="match status" value="1"/>
</dbReference>
<feature type="transmembrane region" description="Helical" evidence="6">
    <location>
        <begin position="26"/>
        <end position="46"/>
    </location>
</feature>
<evidence type="ECO:0000259" key="7">
    <source>
        <dbReference type="Pfam" id="PF00753"/>
    </source>
</evidence>
<evidence type="ECO:0000256" key="6">
    <source>
        <dbReference type="SAM" id="Phobius"/>
    </source>
</evidence>
<feature type="transmembrane region" description="Helical" evidence="6">
    <location>
        <begin position="427"/>
        <end position="449"/>
    </location>
</feature>
<feature type="domain" description="DUF4131" evidence="9">
    <location>
        <begin position="28"/>
        <end position="208"/>
    </location>
</feature>
<dbReference type="InterPro" id="IPR004477">
    <property type="entry name" value="ComEC_N"/>
</dbReference>
<evidence type="ECO:0000256" key="5">
    <source>
        <dbReference type="ARBA" id="ARBA00023136"/>
    </source>
</evidence>
<organism evidence="10 11">
    <name type="scientific">Stieleria bergensis</name>
    <dbReference type="NCBI Taxonomy" id="2528025"/>
    <lineage>
        <taxon>Bacteria</taxon>
        <taxon>Pseudomonadati</taxon>
        <taxon>Planctomycetota</taxon>
        <taxon>Planctomycetia</taxon>
        <taxon>Pirellulales</taxon>
        <taxon>Pirellulaceae</taxon>
        <taxon>Stieleria</taxon>
    </lineage>
</organism>
<accession>A0A517T356</accession>
<evidence type="ECO:0000313" key="10">
    <source>
        <dbReference type="EMBL" id="QDT62796.1"/>
    </source>
</evidence>
<dbReference type="InterPro" id="IPR025405">
    <property type="entry name" value="DUF4131"/>
</dbReference>
<evidence type="ECO:0000256" key="1">
    <source>
        <dbReference type="ARBA" id="ARBA00004651"/>
    </source>
</evidence>
<evidence type="ECO:0000259" key="8">
    <source>
        <dbReference type="Pfam" id="PF03772"/>
    </source>
</evidence>
<gene>
    <name evidence="10" type="ORF">SV7mr_53470</name>
</gene>
<dbReference type="Pfam" id="PF13567">
    <property type="entry name" value="DUF4131"/>
    <property type="match status" value="1"/>
</dbReference>
<evidence type="ECO:0000259" key="9">
    <source>
        <dbReference type="Pfam" id="PF13567"/>
    </source>
</evidence>
<feature type="transmembrane region" description="Helical" evidence="6">
    <location>
        <begin position="547"/>
        <end position="565"/>
    </location>
</feature>
<sequence>MAWLAAALVCGITLDRFAFSDSHQSIAAWTVIAATCVLGIFSLRFLDTTRRRSLCICSSLITATLVASMGGLWQRASEHRFTNASINRWLSLSPQPVVVKGSLLTTVSVGPNPLANRFANSRSSSTPLHRSRLIIRLDSIRGTNKFHPCSGRVALNVDGDLSALRPGCRLQAYGWLTPLMPPSNPGQPDLRGHYRSLGLHAQINAKDTNAVKVISPSQQIIQPLAARISRNGRLALSSTCSDNTQGLATALILGQREGINESFRDKLLATGTAHLLSVSGMHLAILVAAIASILSLFGVSFTTRFWVILAVSVMYVLVTGCRPPVIRAAILVSILLLAMTFRQRSQPLNTLALAGLILLLYEPTLLFSTGVHLSFLAVATLMIAGVSHTPNSPSVKHAMDREAAFDRLLNKSLPKWRRVANRAWRTLAQLAWFSLLVSVICTPLTWYHFHLISLISAATNVFIWFGLIVALPAGVLTVLLHPVAAPLAWLTGKICHLSLLYISEVVHQAADLSGSHYWLPSPPAHWVILFYVVLALSLLLRTRHAFWYRCLWIAAWSAIALGLAVHKTEIPKGSLEATFLDVSHGTCVIIRDDAGSVWLYDCGRLGNANGSSRDIDTALWSQGIHAIDGVFLSHADADHYNALPGLCKRFTIGCLITPPGMLQEQGEALGPIQQAIAKHRIPVYEVSSQSDNNTPFFRLHDQASLPLILHPPPERVAGSDNANSMVLQWNHGPTALLLPGDLEDTGVGPVTANPRPPYGGVIMAPHHGSLNPSCETVYAWAQPLHTVISAGDRANRPETLSKLAPLGGLVHLTANDGAIRVRIASDGKVEVRHWKTEPW</sequence>
<feature type="transmembrane region" description="Helical" evidence="6">
    <location>
        <begin position="324"/>
        <end position="341"/>
    </location>
</feature>
<reference evidence="10 11" key="1">
    <citation type="submission" date="2019-02" db="EMBL/GenBank/DDBJ databases">
        <title>Deep-cultivation of Planctomycetes and their phenomic and genomic characterization uncovers novel biology.</title>
        <authorList>
            <person name="Wiegand S."/>
            <person name="Jogler M."/>
            <person name="Boedeker C."/>
            <person name="Pinto D."/>
            <person name="Vollmers J."/>
            <person name="Rivas-Marin E."/>
            <person name="Kohn T."/>
            <person name="Peeters S.H."/>
            <person name="Heuer A."/>
            <person name="Rast P."/>
            <person name="Oberbeckmann S."/>
            <person name="Bunk B."/>
            <person name="Jeske O."/>
            <person name="Meyerdierks A."/>
            <person name="Storesund J.E."/>
            <person name="Kallscheuer N."/>
            <person name="Luecker S."/>
            <person name="Lage O.M."/>
            <person name="Pohl T."/>
            <person name="Merkel B.J."/>
            <person name="Hornburger P."/>
            <person name="Mueller R.-W."/>
            <person name="Bruemmer F."/>
            <person name="Labrenz M."/>
            <person name="Spormann A.M."/>
            <person name="Op den Camp H."/>
            <person name="Overmann J."/>
            <person name="Amann R."/>
            <person name="Jetten M.S.M."/>
            <person name="Mascher T."/>
            <person name="Medema M.H."/>
            <person name="Devos D.P."/>
            <person name="Kaster A.-K."/>
            <person name="Ovreas L."/>
            <person name="Rohde M."/>
            <person name="Galperin M.Y."/>
            <person name="Jogler C."/>
        </authorList>
    </citation>
    <scope>NUCLEOTIDE SEQUENCE [LARGE SCALE GENOMIC DNA]</scope>
    <source>
        <strain evidence="10 11">SV_7m_r</strain>
    </source>
</reference>
<dbReference type="PANTHER" id="PTHR30619">
    <property type="entry name" value="DNA INTERNALIZATION/COMPETENCE PROTEIN COMEC/REC2"/>
    <property type="match status" value="1"/>
</dbReference>
<keyword evidence="5 6" id="KW-0472">Membrane</keyword>
<keyword evidence="2" id="KW-1003">Cell membrane</keyword>
<dbReference type="AlphaFoldDB" id="A0A517T356"/>
<feature type="transmembrane region" description="Helical" evidence="6">
    <location>
        <begin position="461"/>
        <end position="480"/>
    </location>
</feature>
<dbReference type="EMBL" id="CP036272">
    <property type="protein sequence ID" value="QDT62796.1"/>
    <property type="molecule type" value="Genomic_DNA"/>
</dbReference>
<dbReference type="Gene3D" id="3.60.15.10">
    <property type="entry name" value="Ribonuclease Z/Hydroxyacylglutathione hydrolase-like"/>
    <property type="match status" value="1"/>
</dbReference>
<protein>
    <submittedName>
        <fullName evidence="10">ComEC family competence protein</fullName>
    </submittedName>
</protein>
<keyword evidence="4 6" id="KW-1133">Transmembrane helix</keyword>
<feature type="domain" description="ComEC/Rec2-related protein" evidence="8">
    <location>
        <begin position="251"/>
        <end position="542"/>
    </location>
</feature>
<feature type="transmembrane region" description="Helical" evidence="6">
    <location>
        <begin position="523"/>
        <end position="540"/>
    </location>
</feature>
<dbReference type="InterPro" id="IPR001279">
    <property type="entry name" value="Metallo-B-lactamas"/>
</dbReference>
<dbReference type="InterPro" id="IPR036866">
    <property type="entry name" value="RibonucZ/Hydroxyglut_hydro"/>
</dbReference>
<dbReference type="InterPro" id="IPR052159">
    <property type="entry name" value="Competence_DNA_uptake"/>
</dbReference>
<evidence type="ECO:0000256" key="2">
    <source>
        <dbReference type="ARBA" id="ARBA00022475"/>
    </source>
</evidence>
<dbReference type="NCBIfam" id="TIGR00360">
    <property type="entry name" value="ComEC_N-term"/>
    <property type="match status" value="1"/>
</dbReference>
<feature type="transmembrane region" description="Helical" evidence="6">
    <location>
        <begin position="487"/>
        <end position="503"/>
    </location>
</feature>
<dbReference type="Pfam" id="PF03772">
    <property type="entry name" value="Competence"/>
    <property type="match status" value="1"/>
</dbReference>
<dbReference type="Pfam" id="PF00753">
    <property type="entry name" value="Lactamase_B"/>
    <property type="match status" value="1"/>
</dbReference>
<name>A0A517T356_9BACT</name>
<proteinExistence type="predicted"/>
<feature type="domain" description="Metallo-beta-lactamase" evidence="7">
    <location>
        <begin position="582"/>
        <end position="653"/>
    </location>
</feature>
<keyword evidence="11" id="KW-1185">Reference proteome</keyword>
<comment type="subcellular location">
    <subcellularLocation>
        <location evidence="1">Cell membrane</location>
        <topology evidence="1">Multi-pass membrane protein</topology>
    </subcellularLocation>
</comment>
<feature type="transmembrane region" description="Helical" evidence="6">
    <location>
        <begin position="301"/>
        <end position="318"/>
    </location>
</feature>
<keyword evidence="3 6" id="KW-0812">Transmembrane</keyword>
<evidence type="ECO:0000256" key="4">
    <source>
        <dbReference type="ARBA" id="ARBA00022989"/>
    </source>
</evidence>
<evidence type="ECO:0000313" key="11">
    <source>
        <dbReference type="Proteomes" id="UP000315003"/>
    </source>
</evidence>
<dbReference type="Proteomes" id="UP000315003">
    <property type="component" value="Chromosome"/>
</dbReference>